<organism evidence="1 2">
    <name type="scientific">Nicotiana tabacum</name>
    <name type="common">Common tobacco</name>
    <dbReference type="NCBI Taxonomy" id="4097"/>
    <lineage>
        <taxon>Eukaryota</taxon>
        <taxon>Viridiplantae</taxon>
        <taxon>Streptophyta</taxon>
        <taxon>Embryophyta</taxon>
        <taxon>Tracheophyta</taxon>
        <taxon>Spermatophyta</taxon>
        <taxon>Magnoliopsida</taxon>
        <taxon>eudicotyledons</taxon>
        <taxon>Gunneridae</taxon>
        <taxon>Pentapetalae</taxon>
        <taxon>asterids</taxon>
        <taxon>lamiids</taxon>
        <taxon>Solanales</taxon>
        <taxon>Solanaceae</taxon>
        <taxon>Nicotianoideae</taxon>
        <taxon>Nicotianeae</taxon>
        <taxon>Nicotiana</taxon>
    </lineage>
</organism>
<evidence type="ECO:0000313" key="2">
    <source>
        <dbReference type="RefSeq" id="XP_075091579.1"/>
    </source>
</evidence>
<name>A0AC58T2X5_TOBAC</name>
<reference evidence="1" key="1">
    <citation type="journal article" date="2014" name="Nat. Commun.">
        <title>The tobacco genome sequence and its comparison with those of tomato and potato.</title>
        <authorList>
            <person name="Sierro N."/>
            <person name="Battey J.N."/>
            <person name="Ouadi S."/>
            <person name="Bakaher N."/>
            <person name="Bovet L."/>
            <person name="Willig A."/>
            <person name="Goepfert S."/>
            <person name="Peitsch M.C."/>
            <person name="Ivanov N.V."/>
        </authorList>
    </citation>
    <scope>NUCLEOTIDE SEQUENCE [LARGE SCALE GENOMIC DNA]</scope>
</reference>
<dbReference type="RefSeq" id="XP_075091579.1">
    <property type="nucleotide sequence ID" value="XM_075235478.1"/>
</dbReference>
<proteinExistence type="predicted"/>
<gene>
    <name evidence="2" type="primary">LOC142161775</name>
</gene>
<evidence type="ECO:0000313" key="1">
    <source>
        <dbReference type="Proteomes" id="UP000790787"/>
    </source>
</evidence>
<accession>A0AC58T2X5</accession>
<protein>
    <submittedName>
        <fullName evidence="2">Type IV inositol polyphosphate 5-phosphatase 3-like</fullName>
    </submittedName>
</protein>
<reference evidence="2" key="2">
    <citation type="submission" date="2025-08" db="UniProtKB">
        <authorList>
            <consortium name="RefSeq"/>
        </authorList>
    </citation>
    <scope>IDENTIFICATION</scope>
    <source>
        <tissue evidence="2">Leaf</tissue>
    </source>
</reference>
<keyword evidence="1" id="KW-1185">Reference proteome</keyword>
<sequence>MVGVYLTVWVRRSLRKHIQNLNVDTVGVGVMGFIGNKGSVSVSMSIYQTFFCFACTHLTSGEKEADAVKRNSDSVYEIHRRTHFNAFSRIGLPKSIHDHDFYTSKHYEKLSPYLLEHHVFEKLFTQSLSYAFTLLAACDWNLLTFIHLKLSSSFHVLNFANYQNVTAFRLSKEFKKGRAFDGWSEEKYCGEDPKAGRRNPAWYASTNIVSSRALLAVHFD</sequence>
<dbReference type="Proteomes" id="UP000790787">
    <property type="component" value="Chromosome 17"/>
</dbReference>